<dbReference type="Gene3D" id="2.40.70.10">
    <property type="entry name" value="Acid Proteases"/>
    <property type="match status" value="1"/>
</dbReference>
<proteinExistence type="predicted"/>
<dbReference type="InterPro" id="IPR021109">
    <property type="entry name" value="Peptidase_aspartic_dom_sf"/>
</dbReference>
<sequence length="542" mass="61333">MCQNEYNTSIERSSKQPEKLDLDKETAYKVEIELLKRKLAEKTKLEENISKVHEVCDFCQENHPNGHCTPGGDSEESPTEGAQHNPQPRKPSPLEETLNKFITMSESNFEAIQTTVTNQGASIKNLETQIGQLSKLVTTFVASDLTANTVDNPKSETFKVTEGGVENKINEIEEGIQRSFGDLINFQVPVKDILMYTPTRKGKELLTLLESFRSIKMSALFGTIVKSEEYERFMQELLLQKEDKSLSKECTLCLRRKLPPKLKDPGKFTISCSIGHVKFIQALCDLGSSINLMPLHMVQKLNIGEPKITNIIELTLADNSVTNSCGMLEDVLVKIQDLVFLVDFVILDVKKDKEIEIILGRPFLATSQAFINVKDGEPMLIAGEEKRIIKVYKEPIGIQCYKIDVQDGPNEVSSLSIQEWPDGITKDELEEEMAQLTIDPGKKGLPPDISSNMAKLTLENDTQWVRRWGKHRKVASRSKFGVKKTPVKKKRIKVERSTPATRCARWSTRLSIHHKGPYSRQARDVKHAFLGRQPKGIFYRFL</sequence>
<dbReference type="PANTHER" id="PTHR33067:SF39">
    <property type="entry name" value="TRANSCRIPTION FACTOR INTERACTOR AND REGULATOR CCHC(ZN) FAMILY"/>
    <property type="match status" value="1"/>
</dbReference>
<dbReference type="CDD" id="cd00303">
    <property type="entry name" value="retropepsin_like"/>
    <property type="match status" value="1"/>
</dbReference>
<organism evidence="2 3">
    <name type="scientific">Trifolium medium</name>
    <dbReference type="NCBI Taxonomy" id="97028"/>
    <lineage>
        <taxon>Eukaryota</taxon>
        <taxon>Viridiplantae</taxon>
        <taxon>Streptophyta</taxon>
        <taxon>Embryophyta</taxon>
        <taxon>Tracheophyta</taxon>
        <taxon>Spermatophyta</taxon>
        <taxon>Magnoliopsida</taxon>
        <taxon>eudicotyledons</taxon>
        <taxon>Gunneridae</taxon>
        <taxon>Pentapetalae</taxon>
        <taxon>rosids</taxon>
        <taxon>fabids</taxon>
        <taxon>Fabales</taxon>
        <taxon>Fabaceae</taxon>
        <taxon>Papilionoideae</taxon>
        <taxon>50 kb inversion clade</taxon>
        <taxon>NPAAA clade</taxon>
        <taxon>Hologalegina</taxon>
        <taxon>IRL clade</taxon>
        <taxon>Trifolieae</taxon>
        <taxon>Trifolium</taxon>
    </lineage>
</organism>
<protein>
    <recommendedName>
        <fullName evidence="4">Aspartic peptidase DDI1-type domain-containing protein</fullName>
    </recommendedName>
</protein>
<evidence type="ECO:0000313" key="3">
    <source>
        <dbReference type="Proteomes" id="UP000265520"/>
    </source>
</evidence>
<feature type="compositionally biased region" description="Basic and acidic residues" evidence="1">
    <location>
        <begin position="12"/>
        <end position="25"/>
    </location>
</feature>
<feature type="region of interest" description="Disordered" evidence="1">
    <location>
        <begin position="67"/>
        <end position="93"/>
    </location>
</feature>
<name>A0A392M1C9_9FABA</name>
<evidence type="ECO:0000256" key="1">
    <source>
        <dbReference type="SAM" id="MobiDB-lite"/>
    </source>
</evidence>
<gene>
    <name evidence="2" type="ORF">A2U01_0001928</name>
</gene>
<feature type="compositionally biased region" description="Polar residues" evidence="1">
    <location>
        <begin position="1"/>
        <end position="11"/>
    </location>
</feature>
<reference evidence="2 3" key="1">
    <citation type="journal article" date="2018" name="Front. Plant Sci.">
        <title>Red Clover (Trifolium pratense) and Zigzag Clover (T. medium) - A Picture of Genomic Similarities and Differences.</title>
        <authorList>
            <person name="Dluhosova J."/>
            <person name="Istvanek J."/>
            <person name="Nedelnik J."/>
            <person name="Repkova J."/>
        </authorList>
    </citation>
    <scope>NUCLEOTIDE SEQUENCE [LARGE SCALE GENOMIC DNA]</scope>
    <source>
        <strain evidence="3">cv. 10/8</strain>
        <tissue evidence="2">Leaf</tissue>
    </source>
</reference>
<dbReference type="PANTHER" id="PTHR33067">
    <property type="entry name" value="RNA-DIRECTED DNA POLYMERASE-RELATED"/>
    <property type="match status" value="1"/>
</dbReference>
<comment type="caution">
    <text evidence="2">The sequence shown here is derived from an EMBL/GenBank/DDBJ whole genome shotgun (WGS) entry which is preliminary data.</text>
</comment>
<feature type="region of interest" description="Disordered" evidence="1">
    <location>
        <begin position="1"/>
        <end position="25"/>
    </location>
</feature>
<dbReference type="AlphaFoldDB" id="A0A392M1C9"/>
<evidence type="ECO:0008006" key="4">
    <source>
        <dbReference type="Google" id="ProtNLM"/>
    </source>
</evidence>
<evidence type="ECO:0000313" key="2">
    <source>
        <dbReference type="EMBL" id="MCH81147.1"/>
    </source>
</evidence>
<accession>A0A392M1C9</accession>
<dbReference type="Proteomes" id="UP000265520">
    <property type="component" value="Unassembled WGS sequence"/>
</dbReference>
<dbReference type="EMBL" id="LXQA010001935">
    <property type="protein sequence ID" value="MCH81147.1"/>
    <property type="molecule type" value="Genomic_DNA"/>
</dbReference>
<keyword evidence="3" id="KW-1185">Reference proteome</keyword>